<dbReference type="Gene3D" id="1.50.40.10">
    <property type="entry name" value="Mitochondrial carrier domain"/>
    <property type="match status" value="1"/>
</dbReference>
<dbReference type="InterPro" id="IPR023395">
    <property type="entry name" value="MCP_dom_sf"/>
</dbReference>
<evidence type="ECO:0000256" key="1">
    <source>
        <dbReference type="ARBA" id="ARBA00004141"/>
    </source>
</evidence>
<evidence type="ECO:0000313" key="7">
    <source>
        <dbReference type="Proteomes" id="UP001341840"/>
    </source>
</evidence>
<comment type="subcellular location">
    <subcellularLocation>
        <location evidence="1">Membrane</location>
        <topology evidence="1">Multi-pass membrane protein</topology>
    </subcellularLocation>
</comment>
<keyword evidence="3 4" id="KW-0472">Membrane</keyword>
<dbReference type="EMBL" id="JASCZI010090698">
    <property type="protein sequence ID" value="MED6145182.1"/>
    <property type="molecule type" value="Genomic_DNA"/>
</dbReference>
<reference evidence="6 7" key="1">
    <citation type="journal article" date="2023" name="Plants (Basel)">
        <title>Bridging the Gap: Combining Genomics and Transcriptomics Approaches to Understand Stylosanthes scabra, an Orphan Legume from the Brazilian Caatinga.</title>
        <authorList>
            <person name="Ferreira-Neto J.R.C."/>
            <person name="da Silva M.D."/>
            <person name="Binneck E."/>
            <person name="de Melo N.F."/>
            <person name="da Silva R.H."/>
            <person name="de Melo A.L.T.M."/>
            <person name="Pandolfi V."/>
            <person name="Bustamante F.O."/>
            <person name="Brasileiro-Vidal A.C."/>
            <person name="Benko-Iseppon A.M."/>
        </authorList>
    </citation>
    <scope>NUCLEOTIDE SEQUENCE [LARGE SCALE GENOMIC DNA]</scope>
    <source>
        <tissue evidence="6">Leaves</tissue>
    </source>
</reference>
<dbReference type="Pfam" id="PF00153">
    <property type="entry name" value="Mito_carr"/>
    <property type="match status" value="1"/>
</dbReference>
<name>A0ABU6T8Y6_9FABA</name>
<evidence type="ECO:0000313" key="6">
    <source>
        <dbReference type="EMBL" id="MED6145182.1"/>
    </source>
</evidence>
<sequence length="106" mass="11568">MENEKKKKTSLSIPVVIGTNMLEKTLLQPFNMIKVRMQLGQGSGAQIASNMLKTEGGYCAFYKGLSAALLKVPLQHFVRVGSYSTLATIAIEANDRKPLSPLQNAK</sequence>
<proteinExistence type="inferred from homology"/>
<comment type="similarity">
    <text evidence="5">Belongs to the mitochondrial carrier (TC 2.A.29) family.</text>
</comment>
<dbReference type="InterPro" id="IPR018108">
    <property type="entry name" value="MCP_transmembrane"/>
</dbReference>
<protein>
    <submittedName>
        <fullName evidence="6">Uncharacterized protein</fullName>
    </submittedName>
</protein>
<evidence type="ECO:0000256" key="2">
    <source>
        <dbReference type="ARBA" id="ARBA00022692"/>
    </source>
</evidence>
<comment type="caution">
    <text evidence="6">The sequence shown here is derived from an EMBL/GenBank/DDBJ whole genome shotgun (WGS) entry which is preliminary data.</text>
</comment>
<evidence type="ECO:0000256" key="4">
    <source>
        <dbReference type="PROSITE-ProRule" id="PRU00282"/>
    </source>
</evidence>
<gene>
    <name evidence="6" type="ORF">PIB30_022641</name>
</gene>
<keyword evidence="2 4" id="KW-0812">Transmembrane</keyword>
<organism evidence="6 7">
    <name type="scientific">Stylosanthes scabra</name>
    <dbReference type="NCBI Taxonomy" id="79078"/>
    <lineage>
        <taxon>Eukaryota</taxon>
        <taxon>Viridiplantae</taxon>
        <taxon>Streptophyta</taxon>
        <taxon>Embryophyta</taxon>
        <taxon>Tracheophyta</taxon>
        <taxon>Spermatophyta</taxon>
        <taxon>Magnoliopsida</taxon>
        <taxon>eudicotyledons</taxon>
        <taxon>Gunneridae</taxon>
        <taxon>Pentapetalae</taxon>
        <taxon>rosids</taxon>
        <taxon>fabids</taxon>
        <taxon>Fabales</taxon>
        <taxon>Fabaceae</taxon>
        <taxon>Papilionoideae</taxon>
        <taxon>50 kb inversion clade</taxon>
        <taxon>dalbergioids sensu lato</taxon>
        <taxon>Dalbergieae</taxon>
        <taxon>Pterocarpus clade</taxon>
        <taxon>Stylosanthes</taxon>
    </lineage>
</organism>
<dbReference type="Proteomes" id="UP001341840">
    <property type="component" value="Unassembled WGS sequence"/>
</dbReference>
<dbReference type="PROSITE" id="PS50920">
    <property type="entry name" value="SOLCAR"/>
    <property type="match status" value="1"/>
</dbReference>
<keyword evidence="5" id="KW-0813">Transport</keyword>
<keyword evidence="7" id="KW-1185">Reference proteome</keyword>
<evidence type="ECO:0000256" key="5">
    <source>
        <dbReference type="RuleBase" id="RU000488"/>
    </source>
</evidence>
<evidence type="ECO:0000256" key="3">
    <source>
        <dbReference type="ARBA" id="ARBA00023136"/>
    </source>
</evidence>
<accession>A0ABU6T8Y6</accession>
<feature type="repeat" description="Solcar" evidence="4">
    <location>
        <begin position="7"/>
        <end position="89"/>
    </location>
</feature>
<dbReference type="SUPFAM" id="SSF103506">
    <property type="entry name" value="Mitochondrial carrier"/>
    <property type="match status" value="1"/>
</dbReference>